<comment type="caution">
    <text evidence="1">The sequence shown here is derived from an EMBL/GenBank/DDBJ whole genome shotgun (WGS) entry which is preliminary data.</text>
</comment>
<reference evidence="1 2" key="1">
    <citation type="submission" date="2015-01" db="EMBL/GenBank/DDBJ databases">
        <title>Evolution of Trichinella species and genotypes.</title>
        <authorList>
            <person name="Korhonen P.K."/>
            <person name="Edoardo P."/>
            <person name="Giuseppe L.R."/>
            <person name="Gasser R.B."/>
        </authorList>
    </citation>
    <scope>NUCLEOTIDE SEQUENCE [LARGE SCALE GENOMIC DNA]</scope>
    <source>
        <strain evidence="1">ISS141</strain>
    </source>
</reference>
<name>A0A0V0XDH4_TRIPS</name>
<gene>
    <name evidence="1" type="ORF">T4E_6241</name>
</gene>
<accession>A0A0V0XDH4</accession>
<dbReference type="AlphaFoldDB" id="A0A0V0XDH4"/>
<organism evidence="1 2">
    <name type="scientific">Trichinella pseudospiralis</name>
    <name type="common">Parasitic roundworm</name>
    <dbReference type="NCBI Taxonomy" id="6337"/>
    <lineage>
        <taxon>Eukaryota</taxon>
        <taxon>Metazoa</taxon>
        <taxon>Ecdysozoa</taxon>
        <taxon>Nematoda</taxon>
        <taxon>Enoplea</taxon>
        <taxon>Dorylaimia</taxon>
        <taxon>Trichinellida</taxon>
        <taxon>Trichinellidae</taxon>
        <taxon>Trichinella</taxon>
    </lineage>
</organism>
<protein>
    <submittedName>
        <fullName evidence="1">Uncharacterized protein</fullName>
    </submittedName>
</protein>
<evidence type="ECO:0000313" key="2">
    <source>
        <dbReference type="Proteomes" id="UP000054815"/>
    </source>
</evidence>
<dbReference type="Proteomes" id="UP000054815">
    <property type="component" value="Unassembled WGS sequence"/>
</dbReference>
<evidence type="ECO:0000313" key="1">
    <source>
        <dbReference type="EMBL" id="KRX86097.1"/>
    </source>
</evidence>
<proteinExistence type="predicted"/>
<sequence>MCNYAGLLGSQAPSSVITVLFKICNGHLLGLYQLPPEVEHELIQGLLLSLLASLPGATSNFT</sequence>
<dbReference type="EMBL" id="JYDU01000480">
    <property type="protein sequence ID" value="KRX86097.1"/>
    <property type="molecule type" value="Genomic_DNA"/>
</dbReference>